<organism evidence="1 2">
    <name type="scientific">Arthrobotrys conoides</name>
    <dbReference type="NCBI Taxonomy" id="74498"/>
    <lineage>
        <taxon>Eukaryota</taxon>
        <taxon>Fungi</taxon>
        <taxon>Dikarya</taxon>
        <taxon>Ascomycota</taxon>
        <taxon>Pezizomycotina</taxon>
        <taxon>Orbiliomycetes</taxon>
        <taxon>Orbiliales</taxon>
        <taxon>Orbiliaceae</taxon>
        <taxon>Arthrobotrys</taxon>
    </lineage>
</organism>
<sequence length="217" mass="24533">MFPTGQILSSSMIAFAIRLQSLNVFGSTSMTREVSSASFGGIRWLEALNHLVALVARVTQRYSIETTITVFVDGSYAQTKIANKTENAKKQSWSIYRRLDARDGLIDLELAPLSTRPLFYHISFEYAGRFPKKFRITDLSIPHQTTIDGEKGIIRVMRENYPWLMKLLLKEEKITLMGREGQDISIEIGDDIPTFNIRTAAEARNLTIIAVGMGRKQ</sequence>
<gene>
    <name evidence="1" type="ORF">TWF506_003091</name>
</gene>
<keyword evidence="2" id="KW-1185">Reference proteome</keyword>
<evidence type="ECO:0000313" key="2">
    <source>
        <dbReference type="Proteomes" id="UP001307849"/>
    </source>
</evidence>
<proteinExistence type="predicted"/>
<reference evidence="1 2" key="1">
    <citation type="submission" date="2019-10" db="EMBL/GenBank/DDBJ databases">
        <authorList>
            <person name="Palmer J.M."/>
        </authorList>
    </citation>
    <scope>NUCLEOTIDE SEQUENCE [LARGE SCALE GENOMIC DNA]</scope>
    <source>
        <strain evidence="1 2">TWF506</strain>
    </source>
</reference>
<protein>
    <submittedName>
        <fullName evidence="1">Uncharacterized protein</fullName>
    </submittedName>
</protein>
<name>A0AAN8N8E9_9PEZI</name>
<dbReference type="Proteomes" id="UP001307849">
    <property type="component" value="Unassembled WGS sequence"/>
</dbReference>
<dbReference type="EMBL" id="JAVHJM010000011">
    <property type="protein sequence ID" value="KAK6502510.1"/>
    <property type="molecule type" value="Genomic_DNA"/>
</dbReference>
<evidence type="ECO:0000313" key="1">
    <source>
        <dbReference type="EMBL" id="KAK6502510.1"/>
    </source>
</evidence>
<dbReference type="AlphaFoldDB" id="A0AAN8N8E9"/>
<accession>A0AAN8N8E9</accession>
<comment type="caution">
    <text evidence="1">The sequence shown here is derived from an EMBL/GenBank/DDBJ whole genome shotgun (WGS) entry which is preliminary data.</text>
</comment>